<protein>
    <submittedName>
        <fullName evidence="1">DUF2911 family protein</fullName>
    </submittedName>
</protein>
<name>A0A428MLV3_9BACT</name>
<sequence length="186" mass="20009">MQLRTITTLTCNCILATAGLAQMPTPPAEKPSAEPAAVASPRATATVSLNGKDVTISYGAPSMRGRKIFGGLVPYDKVWRTGANEATSFVTQADLKIGGTMVPAGSYTLYTLPNATRWLLILNKQTGQWGTVYNEPMDLARIAMESKTLSPPQEAMSVSFENTVGNTTELHIKWDTTNQFVPVTAQ</sequence>
<evidence type="ECO:0000313" key="2">
    <source>
        <dbReference type="Proteomes" id="UP000269669"/>
    </source>
</evidence>
<dbReference type="InterPro" id="IPR021314">
    <property type="entry name" value="DUF2911"/>
</dbReference>
<dbReference type="Proteomes" id="UP000269669">
    <property type="component" value="Unassembled WGS sequence"/>
</dbReference>
<reference evidence="1 2" key="1">
    <citation type="submission" date="2018-12" db="EMBL/GenBank/DDBJ databases">
        <title>Sequencing of bacterial isolates from soil warming experiment in Harvard Forest, Massachusetts, USA.</title>
        <authorList>
            <person name="Deangelis K."/>
        </authorList>
    </citation>
    <scope>NUCLEOTIDE SEQUENCE [LARGE SCALE GENOMIC DNA]</scope>
    <source>
        <strain evidence="1 2">EB153</strain>
    </source>
</reference>
<comment type="caution">
    <text evidence="1">The sequence shown here is derived from an EMBL/GenBank/DDBJ whole genome shotgun (WGS) entry which is preliminary data.</text>
</comment>
<dbReference type="OrthoDB" id="117787at2"/>
<dbReference type="Pfam" id="PF11138">
    <property type="entry name" value="DUF2911"/>
    <property type="match status" value="1"/>
</dbReference>
<gene>
    <name evidence="1" type="ORF">EDE15_3438</name>
</gene>
<keyword evidence="2" id="KW-1185">Reference proteome</keyword>
<organism evidence="1 2">
    <name type="scientific">Edaphobacter aggregans</name>
    <dbReference type="NCBI Taxonomy" id="570835"/>
    <lineage>
        <taxon>Bacteria</taxon>
        <taxon>Pseudomonadati</taxon>
        <taxon>Acidobacteriota</taxon>
        <taxon>Terriglobia</taxon>
        <taxon>Terriglobales</taxon>
        <taxon>Acidobacteriaceae</taxon>
        <taxon>Edaphobacter</taxon>
    </lineage>
</organism>
<dbReference type="AlphaFoldDB" id="A0A428MLV3"/>
<dbReference type="RefSeq" id="WP_125486314.1">
    <property type="nucleotide sequence ID" value="NZ_RSDW01000001.1"/>
</dbReference>
<proteinExistence type="predicted"/>
<dbReference type="EMBL" id="RSDW01000001">
    <property type="protein sequence ID" value="RSL17887.1"/>
    <property type="molecule type" value="Genomic_DNA"/>
</dbReference>
<accession>A0A428MLV3</accession>
<evidence type="ECO:0000313" key="1">
    <source>
        <dbReference type="EMBL" id="RSL17887.1"/>
    </source>
</evidence>